<protein>
    <recommendedName>
        <fullName evidence="2">Protein kinase domain-containing protein</fullName>
    </recommendedName>
</protein>
<organism evidence="3 4">
    <name type="scientific">Dichotomopilus funicola</name>
    <dbReference type="NCBI Taxonomy" id="1934379"/>
    <lineage>
        <taxon>Eukaryota</taxon>
        <taxon>Fungi</taxon>
        <taxon>Dikarya</taxon>
        <taxon>Ascomycota</taxon>
        <taxon>Pezizomycotina</taxon>
        <taxon>Sordariomycetes</taxon>
        <taxon>Sordariomycetidae</taxon>
        <taxon>Sordariales</taxon>
        <taxon>Chaetomiaceae</taxon>
        <taxon>Dichotomopilus</taxon>
    </lineage>
</organism>
<name>A0AAN6UZ52_9PEZI</name>
<dbReference type="RefSeq" id="XP_062635075.1">
    <property type="nucleotide sequence ID" value="XM_062784374.1"/>
</dbReference>
<proteinExistence type="predicted"/>
<reference evidence="3" key="1">
    <citation type="journal article" date="2023" name="Mol. Phylogenet. Evol.">
        <title>Genome-scale phylogeny and comparative genomics of the fungal order Sordariales.</title>
        <authorList>
            <person name="Hensen N."/>
            <person name="Bonometti L."/>
            <person name="Westerberg I."/>
            <person name="Brannstrom I.O."/>
            <person name="Guillou S."/>
            <person name="Cros-Aarteil S."/>
            <person name="Calhoun S."/>
            <person name="Haridas S."/>
            <person name="Kuo A."/>
            <person name="Mondo S."/>
            <person name="Pangilinan J."/>
            <person name="Riley R."/>
            <person name="LaButti K."/>
            <person name="Andreopoulos B."/>
            <person name="Lipzen A."/>
            <person name="Chen C."/>
            <person name="Yan M."/>
            <person name="Daum C."/>
            <person name="Ng V."/>
            <person name="Clum A."/>
            <person name="Steindorff A."/>
            <person name="Ohm R.A."/>
            <person name="Martin F."/>
            <person name="Silar P."/>
            <person name="Natvig D.O."/>
            <person name="Lalanne C."/>
            <person name="Gautier V."/>
            <person name="Ament-Velasquez S.L."/>
            <person name="Kruys A."/>
            <person name="Hutchinson M.I."/>
            <person name="Powell A.J."/>
            <person name="Barry K."/>
            <person name="Miller A.N."/>
            <person name="Grigoriev I.V."/>
            <person name="Debuchy R."/>
            <person name="Gladieux P."/>
            <person name="Hiltunen Thoren M."/>
            <person name="Johannesson H."/>
        </authorList>
    </citation>
    <scope>NUCLEOTIDE SEQUENCE</scope>
    <source>
        <strain evidence="3">CBS 141.50</strain>
    </source>
</reference>
<dbReference type="InterPro" id="IPR051681">
    <property type="entry name" value="Ser/Thr_Kinases-Pseudokinases"/>
</dbReference>
<feature type="region of interest" description="Disordered" evidence="1">
    <location>
        <begin position="438"/>
        <end position="467"/>
    </location>
</feature>
<evidence type="ECO:0000313" key="3">
    <source>
        <dbReference type="EMBL" id="KAK4141704.1"/>
    </source>
</evidence>
<dbReference type="GO" id="GO:0005524">
    <property type="term" value="F:ATP binding"/>
    <property type="evidence" value="ECO:0007669"/>
    <property type="project" value="InterPro"/>
</dbReference>
<feature type="domain" description="Protein kinase" evidence="2">
    <location>
        <begin position="2"/>
        <end position="391"/>
    </location>
</feature>
<comment type="caution">
    <text evidence="3">The sequence shown here is derived from an EMBL/GenBank/DDBJ whole genome shotgun (WGS) entry which is preliminary data.</text>
</comment>
<gene>
    <name evidence="3" type="ORF">C8A04DRAFT_38867</name>
</gene>
<evidence type="ECO:0000259" key="2">
    <source>
        <dbReference type="PROSITE" id="PS50011"/>
    </source>
</evidence>
<dbReference type="GO" id="GO:0004674">
    <property type="term" value="F:protein serine/threonine kinase activity"/>
    <property type="evidence" value="ECO:0007669"/>
    <property type="project" value="TreeGrafter"/>
</dbReference>
<sequence length="481" mass="54805">MVNFEASLGGGGGDYLAREKVSVSLVPRYGVEQGMLSVEKLRKIWEGEVSDEAWEAVEIVDWERLRFRRQVHDVISLVTVDVDGAEREPGEKPGSSKEAVFKCVLQEQRYMYNELKMLLLLDRHPNVISRVVGVVTKRGRFGAKRGVCGLLLEWFPLGSLRGMLLRDDYHERVSVPQKLRWATQITEALIHVNSLEHAGFYSDLKPDNLVLKRDGHSGMLDAVLIDLEQRGGWFSWSPPEVTYLEYLEVLLKNRITEQLKEYYDDPEWLPAPNNQRYSNAQGGFSSPWRALLKERKLPGSRSRRLEQAQVFMLGKLLWCIFEGQPRVRCGLDHELLRDPSLHYDAERTERVKGFPEFKHTPPSLQQLIKECTAGAQEWDSETTALSPTVLLCSGKLYAGHSGCTPDSHVKDTVMAGRGFWVAQLERAQEFLRGQLSLRGRTESGQGNRSGSLASRASLDPSDQVERRPRFQHVLETLRCRY</sequence>
<dbReference type="Proteomes" id="UP001302676">
    <property type="component" value="Unassembled WGS sequence"/>
</dbReference>
<evidence type="ECO:0000313" key="4">
    <source>
        <dbReference type="Proteomes" id="UP001302676"/>
    </source>
</evidence>
<dbReference type="GeneID" id="87820987"/>
<dbReference type="InterPro" id="IPR011009">
    <property type="entry name" value="Kinase-like_dom_sf"/>
</dbReference>
<keyword evidence="4" id="KW-1185">Reference proteome</keyword>
<feature type="compositionally biased region" description="Polar residues" evidence="1">
    <location>
        <begin position="442"/>
        <end position="454"/>
    </location>
</feature>
<dbReference type="AlphaFoldDB" id="A0AAN6UZ52"/>
<dbReference type="InterPro" id="IPR000719">
    <property type="entry name" value="Prot_kinase_dom"/>
</dbReference>
<dbReference type="PROSITE" id="PS50011">
    <property type="entry name" value="PROTEIN_KINASE_DOM"/>
    <property type="match status" value="1"/>
</dbReference>
<accession>A0AAN6UZ52</accession>
<reference evidence="3" key="2">
    <citation type="submission" date="2023-05" db="EMBL/GenBank/DDBJ databases">
        <authorList>
            <consortium name="Lawrence Berkeley National Laboratory"/>
            <person name="Steindorff A."/>
            <person name="Hensen N."/>
            <person name="Bonometti L."/>
            <person name="Westerberg I."/>
            <person name="Brannstrom I.O."/>
            <person name="Guillou S."/>
            <person name="Cros-Aarteil S."/>
            <person name="Calhoun S."/>
            <person name="Haridas S."/>
            <person name="Kuo A."/>
            <person name="Mondo S."/>
            <person name="Pangilinan J."/>
            <person name="Riley R."/>
            <person name="Labutti K."/>
            <person name="Andreopoulos B."/>
            <person name="Lipzen A."/>
            <person name="Chen C."/>
            <person name="Yanf M."/>
            <person name="Daum C."/>
            <person name="Ng V."/>
            <person name="Clum A."/>
            <person name="Ohm R."/>
            <person name="Martin F."/>
            <person name="Silar P."/>
            <person name="Natvig D."/>
            <person name="Lalanne C."/>
            <person name="Gautier V."/>
            <person name="Ament-Velasquez S.L."/>
            <person name="Kruys A."/>
            <person name="Hutchinson M.I."/>
            <person name="Powell A.J."/>
            <person name="Barry K."/>
            <person name="Miller A.N."/>
            <person name="Grigoriev I.V."/>
            <person name="Debuchy R."/>
            <person name="Gladieux P."/>
            <person name="Thoren M.H."/>
            <person name="Johannesson H."/>
        </authorList>
    </citation>
    <scope>NUCLEOTIDE SEQUENCE</scope>
    <source>
        <strain evidence="3">CBS 141.50</strain>
    </source>
</reference>
<dbReference type="EMBL" id="MU853607">
    <property type="protein sequence ID" value="KAK4141704.1"/>
    <property type="molecule type" value="Genomic_DNA"/>
</dbReference>
<dbReference type="PANTHER" id="PTHR44329">
    <property type="entry name" value="SERINE/THREONINE-PROTEIN KINASE TNNI3K-RELATED"/>
    <property type="match status" value="1"/>
</dbReference>
<dbReference type="Gene3D" id="1.10.510.10">
    <property type="entry name" value="Transferase(Phosphotransferase) domain 1"/>
    <property type="match status" value="1"/>
</dbReference>
<evidence type="ECO:0000256" key="1">
    <source>
        <dbReference type="SAM" id="MobiDB-lite"/>
    </source>
</evidence>
<dbReference type="SUPFAM" id="SSF56112">
    <property type="entry name" value="Protein kinase-like (PK-like)"/>
    <property type="match status" value="1"/>
</dbReference>